<comment type="caution">
    <text evidence="10">The sequence shown here is derived from an EMBL/GenBank/DDBJ whole genome shotgun (WGS) entry which is preliminary data.</text>
</comment>
<organism evidence="10 11">
    <name type="scientific">Paraconexibacter algicola</name>
    <dbReference type="NCBI Taxonomy" id="2133960"/>
    <lineage>
        <taxon>Bacteria</taxon>
        <taxon>Bacillati</taxon>
        <taxon>Actinomycetota</taxon>
        <taxon>Thermoleophilia</taxon>
        <taxon>Solirubrobacterales</taxon>
        <taxon>Paraconexibacteraceae</taxon>
        <taxon>Paraconexibacter</taxon>
    </lineage>
</organism>
<evidence type="ECO:0000256" key="9">
    <source>
        <dbReference type="SAM" id="Phobius"/>
    </source>
</evidence>
<evidence type="ECO:0000256" key="4">
    <source>
        <dbReference type="ARBA" id="ARBA00022475"/>
    </source>
</evidence>
<feature type="transmembrane region" description="Helical" evidence="9">
    <location>
        <begin position="171"/>
        <end position="193"/>
    </location>
</feature>
<keyword evidence="3" id="KW-0813">Transport</keyword>
<dbReference type="Proteomes" id="UP000240739">
    <property type="component" value="Unassembled WGS sequence"/>
</dbReference>
<keyword evidence="4" id="KW-1003">Cell membrane</keyword>
<evidence type="ECO:0000313" key="10">
    <source>
        <dbReference type="EMBL" id="PTL58514.1"/>
    </source>
</evidence>
<comment type="subcellular location">
    <subcellularLocation>
        <location evidence="1">Cell membrane</location>
        <topology evidence="1">Multi-pass membrane protein</topology>
    </subcellularLocation>
</comment>
<keyword evidence="7 9" id="KW-0472">Membrane</keyword>
<evidence type="ECO:0000256" key="6">
    <source>
        <dbReference type="ARBA" id="ARBA00022989"/>
    </source>
</evidence>
<dbReference type="OrthoDB" id="9782305at2"/>
<feature type="region of interest" description="Disordered" evidence="8">
    <location>
        <begin position="1"/>
        <end position="23"/>
    </location>
</feature>
<reference evidence="10 11" key="1">
    <citation type="submission" date="2018-03" db="EMBL/GenBank/DDBJ databases">
        <title>Aquarubrobacter algicola gen. nov., sp. nov., a novel actinobacterium isolated from shallow eutrophic lake during the end of cyanobacterial harmful algal blooms.</title>
        <authorList>
            <person name="Chun S.J."/>
        </authorList>
    </citation>
    <scope>NUCLEOTIDE SEQUENCE [LARGE SCALE GENOMIC DNA]</scope>
    <source>
        <strain evidence="10 11">Seoho-28</strain>
    </source>
</reference>
<proteinExistence type="inferred from homology"/>
<dbReference type="GO" id="GO:0022857">
    <property type="term" value="F:transmembrane transporter activity"/>
    <property type="evidence" value="ECO:0007669"/>
    <property type="project" value="InterPro"/>
</dbReference>
<keyword evidence="11" id="KW-1185">Reference proteome</keyword>
<dbReference type="FunFam" id="1.10.3470.10:FF:000001">
    <property type="entry name" value="Vitamin B12 ABC transporter permease BtuC"/>
    <property type="match status" value="1"/>
</dbReference>
<evidence type="ECO:0000256" key="3">
    <source>
        <dbReference type="ARBA" id="ARBA00022448"/>
    </source>
</evidence>
<dbReference type="EMBL" id="PYYB01000001">
    <property type="protein sequence ID" value="PTL58514.1"/>
    <property type="molecule type" value="Genomic_DNA"/>
</dbReference>
<dbReference type="Gene3D" id="1.10.3470.10">
    <property type="entry name" value="ABC transporter involved in vitamin B12 uptake, BtuC"/>
    <property type="match status" value="1"/>
</dbReference>
<keyword evidence="6 9" id="KW-1133">Transmembrane helix</keyword>
<dbReference type="SUPFAM" id="SSF81345">
    <property type="entry name" value="ABC transporter involved in vitamin B12 uptake, BtuC"/>
    <property type="match status" value="1"/>
</dbReference>
<accession>A0A2T4UGZ1</accession>
<dbReference type="AlphaFoldDB" id="A0A2T4UGZ1"/>
<sequence length="352" mass="35219">MSTVVARPPASTSGPAPDATPARRRRLRRSAVVAVAFAVLVGATAASLAFGAVDVPLGTVLDALLGRAQEGPLKEIVLQLRLPRTVEALTVGAALGVAGAMLQGALANPLASPEVLGVTAGSGFGAVLVLLAFPTAVALLPVGALAFGALAIVLVMAFAWGGRGGGSTQRLILAGIAVSAMFGAGTTSLMVAFSDRVQGAVLFLAGGFSSDGWEGMDVAWPFFLAGFALALVLCGPLDRLALGDDVAASLGSRPRLVRLGAAVAAAFLASASAAIAGLLGFVGLVVPHLVRLVAGTARHRYVVPVSAAIGAGLVLTADTIARIVVAPIELPVGPIMVLLGVPLFLVLLRRET</sequence>
<dbReference type="Pfam" id="PF01032">
    <property type="entry name" value="FecCD"/>
    <property type="match status" value="1"/>
</dbReference>
<feature type="transmembrane region" description="Helical" evidence="9">
    <location>
        <begin position="31"/>
        <end position="53"/>
    </location>
</feature>
<evidence type="ECO:0000256" key="7">
    <source>
        <dbReference type="ARBA" id="ARBA00023136"/>
    </source>
</evidence>
<comment type="similarity">
    <text evidence="2">Belongs to the binding-protein-dependent transport system permease family. FecCD subfamily.</text>
</comment>
<evidence type="ECO:0000256" key="2">
    <source>
        <dbReference type="ARBA" id="ARBA00007935"/>
    </source>
</evidence>
<feature type="transmembrane region" description="Helical" evidence="9">
    <location>
        <begin position="256"/>
        <end position="281"/>
    </location>
</feature>
<dbReference type="PANTHER" id="PTHR30472">
    <property type="entry name" value="FERRIC ENTEROBACTIN TRANSPORT SYSTEM PERMEASE PROTEIN"/>
    <property type="match status" value="1"/>
</dbReference>
<evidence type="ECO:0000313" key="11">
    <source>
        <dbReference type="Proteomes" id="UP000240739"/>
    </source>
</evidence>
<evidence type="ECO:0000256" key="1">
    <source>
        <dbReference type="ARBA" id="ARBA00004651"/>
    </source>
</evidence>
<feature type="transmembrane region" description="Helical" evidence="9">
    <location>
        <begin position="139"/>
        <end position="159"/>
    </location>
</feature>
<evidence type="ECO:0000256" key="8">
    <source>
        <dbReference type="SAM" id="MobiDB-lite"/>
    </source>
</evidence>
<feature type="transmembrane region" description="Helical" evidence="9">
    <location>
        <begin position="88"/>
        <end position="108"/>
    </location>
</feature>
<feature type="transmembrane region" description="Helical" evidence="9">
    <location>
        <begin position="328"/>
        <end position="348"/>
    </location>
</feature>
<protein>
    <submittedName>
        <fullName evidence="10">Iron ABC transporter permease</fullName>
    </submittedName>
</protein>
<dbReference type="InterPro" id="IPR000522">
    <property type="entry name" value="ABC_transptr_permease_BtuC"/>
</dbReference>
<dbReference type="CDD" id="cd06550">
    <property type="entry name" value="TM_ABC_iron-siderophores_like"/>
    <property type="match status" value="1"/>
</dbReference>
<dbReference type="RefSeq" id="WP_107566952.1">
    <property type="nucleotide sequence ID" value="NZ_PYYB01000001.1"/>
</dbReference>
<dbReference type="PANTHER" id="PTHR30472:SF25">
    <property type="entry name" value="ABC TRANSPORTER PERMEASE PROTEIN MJ0876-RELATED"/>
    <property type="match status" value="1"/>
</dbReference>
<name>A0A2T4UGZ1_9ACTN</name>
<dbReference type="GO" id="GO:0005886">
    <property type="term" value="C:plasma membrane"/>
    <property type="evidence" value="ECO:0007669"/>
    <property type="project" value="UniProtKB-SubCell"/>
</dbReference>
<feature type="transmembrane region" description="Helical" evidence="9">
    <location>
        <begin position="218"/>
        <end position="235"/>
    </location>
</feature>
<dbReference type="InterPro" id="IPR037294">
    <property type="entry name" value="ABC_BtuC-like"/>
</dbReference>
<gene>
    <name evidence="10" type="ORF">C7Y72_02000</name>
</gene>
<keyword evidence="5 9" id="KW-0812">Transmembrane</keyword>
<evidence type="ECO:0000256" key="5">
    <source>
        <dbReference type="ARBA" id="ARBA00022692"/>
    </source>
</evidence>
<feature type="transmembrane region" description="Helical" evidence="9">
    <location>
        <begin position="115"/>
        <end position="133"/>
    </location>
</feature>
<feature type="transmembrane region" description="Helical" evidence="9">
    <location>
        <begin position="301"/>
        <end position="321"/>
    </location>
</feature>